<gene>
    <name evidence="3" type="ORF">EVA_09885</name>
</gene>
<dbReference type="InterPro" id="IPR029069">
    <property type="entry name" value="HotDog_dom_sf"/>
</dbReference>
<accession>J9G561</accession>
<evidence type="ECO:0000313" key="3">
    <source>
        <dbReference type="EMBL" id="EJX02009.1"/>
    </source>
</evidence>
<sequence length="146" mass="16489">MALVFEQPVRIRWSHCDPAGIVYHPQYFVILNGLMEDFFRECTTLSYEESVRQRFGFPIVGIRSDFCAPSRHGDECIGKVWIESIGKTSVRFALTLECEGQIRVQATETAVCVEAHGQTLEKTAIPADLRAAFEKYLSTETLALRA</sequence>
<reference evidence="3" key="1">
    <citation type="journal article" date="2012" name="PLoS ONE">
        <title>Gene sets for utilization of primary and secondary nutrition supplies in the distal gut of endangered iberian lynx.</title>
        <authorList>
            <person name="Alcaide M."/>
            <person name="Messina E."/>
            <person name="Richter M."/>
            <person name="Bargiela R."/>
            <person name="Peplies J."/>
            <person name="Huws S.A."/>
            <person name="Newbold C.J."/>
            <person name="Golyshin P.N."/>
            <person name="Simon M.A."/>
            <person name="Lopez G."/>
            <person name="Yakimov M.M."/>
            <person name="Ferrer M."/>
        </authorList>
    </citation>
    <scope>NUCLEOTIDE SEQUENCE</scope>
</reference>
<proteinExistence type="inferred from homology"/>
<protein>
    <submittedName>
        <fullName evidence="3">Thioesterase superfamily protein</fullName>
    </submittedName>
</protein>
<dbReference type="SUPFAM" id="SSF54637">
    <property type="entry name" value="Thioesterase/thiol ester dehydrase-isomerase"/>
    <property type="match status" value="1"/>
</dbReference>
<evidence type="ECO:0000256" key="1">
    <source>
        <dbReference type="ARBA" id="ARBA00005953"/>
    </source>
</evidence>
<comment type="similarity">
    <text evidence="1">Belongs to the 4-hydroxybenzoyl-CoA thioesterase family.</text>
</comment>
<comment type="caution">
    <text evidence="3">The sequence shown here is derived from an EMBL/GenBank/DDBJ whole genome shotgun (WGS) entry which is preliminary data.</text>
</comment>
<dbReference type="AlphaFoldDB" id="J9G561"/>
<dbReference type="PANTHER" id="PTHR31793">
    <property type="entry name" value="4-HYDROXYBENZOYL-COA THIOESTERASE FAMILY MEMBER"/>
    <property type="match status" value="1"/>
</dbReference>
<dbReference type="EMBL" id="AMCI01002726">
    <property type="protein sequence ID" value="EJX02009.1"/>
    <property type="molecule type" value="Genomic_DNA"/>
</dbReference>
<dbReference type="PANTHER" id="PTHR31793:SF27">
    <property type="entry name" value="NOVEL THIOESTERASE SUPERFAMILY DOMAIN AND SAPOSIN A-TYPE DOMAIN CONTAINING PROTEIN (0610012H03RIK)"/>
    <property type="match status" value="1"/>
</dbReference>
<dbReference type="Pfam" id="PF13279">
    <property type="entry name" value="4HBT_2"/>
    <property type="match status" value="1"/>
</dbReference>
<keyword evidence="2" id="KW-0378">Hydrolase</keyword>
<dbReference type="Gene3D" id="3.10.129.10">
    <property type="entry name" value="Hotdog Thioesterase"/>
    <property type="match status" value="1"/>
</dbReference>
<evidence type="ECO:0000256" key="2">
    <source>
        <dbReference type="ARBA" id="ARBA00022801"/>
    </source>
</evidence>
<dbReference type="GO" id="GO:0047617">
    <property type="term" value="F:fatty acyl-CoA hydrolase activity"/>
    <property type="evidence" value="ECO:0007669"/>
    <property type="project" value="TreeGrafter"/>
</dbReference>
<dbReference type="InterPro" id="IPR050563">
    <property type="entry name" value="4-hydroxybenzoyl-CoA_TE"/>
</dbReference>
<dbReference type="InterPro" id="IPR008272">
    <property type="entry name" value="HB-CoA_thioesterase_AS"/>
</dbReference>
<name>J9G561_9ZZZZ</name>
<dbReference type="PROSITE" id="PS01328">
    <property type="entry name" value="4HBCOA_THIOESTERASE"/>
    <property type="match status" value="1"/>
</dbReference>
<dbReference type="CDD" id="cd00586">
    <property type="entry name" value="4HBT"/>
    <property type="match status" value="1"/>
</dbReference>
<organism evidence="3">
    <name type="scientific">gut metagenome</name>
    <dbReference type="NCBI Taxonomy" id="749906"/>
    <lineage>
        <taxon>unclassified sequences</taxon>
        <taxon>metagenomes</taxon>
        <taxon>organismal metagenomes</taxon>
    </lineage>
</organism>